<comment type="caution">
    <text evidence="2">The sequence shown here is derived from an EMBL/GenBank/DDBJ whole genome shotgun (WGS) entry which is preliminary data.</text>
</comment>
<name>A0ABP0B7S6_9PEZI</name>
<evidence type="ECO:0000256" key="1">
    <source>
        <dbReference type="ARBA" id="ARBA00007865"/>
    </source>
</evidence>
<dbReference type="InterPro" id="IPR007325">
    <property type="entry name" value="KFase/CYL"/>
</dbReference>
<evidence type="ECO:0000313" key="3">
    <source>
        <dbReference type="Proteomes" id="UP001642406"/>
    </source>
</evidence>
<comment type="similarity">
    <text evidence="1">Belongs to the Cyclase 1 superfamily.</text>
</comment>
<dbReference type="PANTHER" id="PTHR34861:SF10">
    <property type="entry name" value="CYCLASE"/>
    <property type="match status" value="1"/>
</dbReference>
<gene>
    <name evidence="2" type="ORF">SBRCBS47491_002451</name>
</gene>
<dbReference type="Gene3D" id="3.50.30.50">
    <property type="entry name" value="Putative cyclase"/>
    <property type="match status" value="1"/>
</dbReference>
<proteinExistence type="inferred from homology"/>
<accession>A0ABP0B7S6</accession>
<evidence type="ECO:0008006" key="4">
    <source>
        <dbReference type="Google" id="ProtNLM"/>
    </source>
</evidence>
<reference evidence="2 3" key="1">
    <citation type="submission" date="2024-01" db="EMBL/GenBank/DDBJ databases">
        <authorList>
            <person name="Allen C."/>
            <person name="Tagirdzhanova G."/>
        </authorList>
    </citation>
    <scope>NUCLEOTIDE SEQUENCE [LARGE SCALE GENOMIC DNA]</scope>
</reference>
<dbReference type="EMBL" id="CAWUHC010000014">
    <property type="protein sequence ID" value="CAK7215345.1"/>
    <property type="molecule type" value="Genomic_DNA"/>
</dbReference>
<sequence length="329" mass="36307">MRLDPTSSNLPKRADLPAIEGAPKNAAWFWGDDDEHGRLNLLTPERIAKAANSVKLGHIVPLNLPLNIPGPAMFGREDFEHKIKKLAPGAYDEVFTCNPQSGTQWDGFRHFADPDTQKFYNGLTSEEIDQEGKVTTRCGAQAWAQTGIAGRGVLLDVYGWAVRSKKDYDPHTSHPISVADLEACARDQGVTFETGDILLVRCGWIHKYGTLDAAGRQALADKKTLPEHTYAGLEQSAGMVDFLYNNYFAAAVADNPMLEMWPPKSFSTNDHCLHAFLLPMWGMPIGELWDLEALAEKCRATGRYSFFLTSSPDYVHGSVGSHPNALAIF</sequence>
<keyword evidence="3" id="KW-1185">Reference proteome</keyword>
<organism evidence="2 3">
    <name type="scientific">Sporothrix bragantina</name>
    <dbReference type="NCBI Taxonomy" id="671064"/>
    <lineage>
        <taxon>Eukaryota</taxon>
        <taxon>Fungi</taxon>
        <taxon>Dikarya</taxon>
        <taxon>Ascomycota</taxon>
        <taxon>Pezizomycotina</taxon>
        <taxon>Sordariomycetes</taxon>
        <taxon>Sordariomycetidae</taxon>
        <taxon>Ophiostomatales</taxon>
        <taxon>Ophiostomataceae</taxon>
        <taxon>Sporothrix</taxon>
    </lineage>
</organism>
<dbReference type="Proteomes" id="UP001642406">
    <property type="component" value="Unassembled WGS sequence"/>
</dbReference>
<evidence type="ECO:0000313" key="2">
    <source>
        <dbReference type="EMBL" id="CAK7215345.1"/>
    </source>
</evidence>
<dbReference type="PANTHER" id="PTHR34861">
    <property type="match status" value="1"/>
</dbReference>
<dbReference type="InterPro" id="IPR037175">
    <property type="entry name" value="KFase_sf"/>
</dbReference>
<dbReference type="Pfam" id="PF04199">
    <property type="entry name" value="Cyclase"/>
    <property type="match status" value="1"/>
</dbReference>
<dbReference type="SUPFAM" id="SSF102198">
    <property type="entry name" value="Putative cyclase"/>
    <property type="match status" value="1"/>
</dbReference>
<protein>
    <recommendedName>
        <fullName evidence="4">Cyclase</fullName>
    </recommendedName>
</protein>